<keyword evidence="1" id="KW-0378">Hydrolase</keyword>
<dbReference type="InterPro" id="IPR013078">
    <property type="entry name" value="His_Pase_superF_clade-1"/>
</dbReference>
<dbReference type="STRING" id="1797692.A3I33_02285"/>
<dbReference type="EMBL" id="MHJA01000011">
    <property type="protein sequence ID" value="OGY61144.1"/>
    <property type="molecule type" value="Genomic_DNA"/>
</dbReference>
<dbReference type="CDD" id="cd07067">
    <property type="entry name" value="HP_PGM_like"/>
    <property type="match status" value="1"/>
</dbReference>
<gene>
    <name evidence="4" type="ORF">A3I33_02285</name>
</gene>
<feature type="binding site" evidence="3">
    <location>
        <position position="58"/>
    </location>
    <ligand>
        <name>substrate</name>
    </ligand>
</feature>
<evidence type="ECO:0000256" key="2">
    <source>
        <dbReference type="PIRSR" id="PIRSR613078-1"/>
    </source>
</evidence>
<dbReference type="GO" id="GO:0045820">
    <property type="term" value="P:negative regulation of glycolytic process"/>
    <property type="evidence" value="ECO:0007669"/>
    <property type="project" value="TreeGrafter"/>
</dbReference>
<organism evidence="4 5">
    <name type="scientific">Candidatus Colwellbacteria bacterium RIFCSPLOWO2_02_FULL_45_11</name>
    <dbReference type="NCBI Taxonomy" id="1797692"/>
    <lineage>
        <taxon>Bacteria</taxon>
        <taxon>Candidatus Colwelliibacteriota</taxon>
    </lineage>
</organism>
<dbReference type="Pfam" id="PF00300">
    <property type="entry name" value="His_Phos_1"/>
    <property type="match status" value="1"/>
</dbReference>
<evidence type="ECO:0000313" key="4">
    <source>
        <dbReference type="EMBL" id="OGY61144.1"/>
    </source>
</evidence>
<dbReference type="GO" id="GO:0005829">
    <property type="term" value="C:cytosol"/>
    <property type="evidence" value="ECO:0007669"/>
    <property type="project" value="TreeGrafter"/>
</dbReference>
<accession>A0A1G1Z9G5</accession>
<feature type="active site" description="Proton donor/acceptor" evidence="2">
    <location>
        <position position="82"/>
    </location>
</feature>
<comment type="caution">
    <text evidence="4">The sequence shown here is derived from an EMBL/GenBank/DDBJ whole genome shotgun (WGS) entry which is preliminary data.</text>
</comment>
<dbReference type="AlphaFoldDB" id="A0A1G1Z9G5"/>
<evidence type="ECO:0000256" key="3">
    <source>
        <dbReference type="PIRSR" id="PIRSR613078-2"/>
    </source>
</evidence>
<feature type="binding site" evidence="3">
    <location>
        <begin position="20"/>
        <end position="21"/>
    </location>
    <ligand>
        <name>substrate</name>
    </ligand>
</feature>
<dbReference type="GO" id="GO:0043456">
    <property type="term" value="P:regulation of pentose-phosphate shunt"/>
    <property type="evidence" value="ECO:0007669"/>
    <property type="project" value="TreeGrafter"/>
</dbReference>
<dbReference type="SUPFAM" id="SSF53254">
    <property type="entry name" value="Phosphoglycerate mutase-like"/>
    <property type="match status" value="1"/>
</dbReference>
<dbReference type="InterPro" id="IPR051695">
    <property type="entry name" value="Phosphoglycerate_Mutase"/>
</dbReference>
<reference evidence="4 5" key="1">
    <citation type="journal article" date="2016" name="Nat. Commun.">
        <title>Thousands of microbial genomes shed light on interconnected biogeochemical processes in an aquifer system.</title>
        <authorList>
            <person name="Anantharaman K."/>
            <person name="Brown C.T."/>
            <person name="Hug L.A."/>
            <person name="Sharon I."/>
            <person name="Castelle C.J."/>
            <person name="Probst A.J."/>
            <person name="Thomas B.C."/>
            <person name="Singh A."/>
            <person name="Wilkins M.J."/>
            <person name="Karaoz U."/>
            <person name="Brodie E.L."/>
            <person name="Williams K.H."/>
            <person name="Hubbard S.S."/>
            <person name="Banfield J.F."/>
        </authorList>
    </citation>
    <scope>NUCLEOTIDE SEQUENCE [LARGE SCALE GENOMIC DNA]</scope>
</reference>
<sequence length="186" mass="21091">MELIFVRHGETDLNKEKRVTGARLNPPLNEKGIKQASELVEALKDIKFDVIVSSALERAKQTAEIIKKRFDVPLEIVPQFGERDFGSLTGKTWDEMGEITGLGKDKIMELDLSQNYDYRPYGGQSAEEVEKALKDGLTLLKNKYVDKKLLVVAHGGVIRLMHHLYTEELGDEHLRPANASIHYFEI</sequence>
<feature type="binding site" evidence="3">
    <location>
        <begin position="7"/>
        <end position="14"/>
    </location>
    <ligand>
        <name>substrate</name>
    </ligand>
</feature>
<protein>
    <recommendedName>
        <fullName evidence="6">Phosphoglycerate mutase</fullName>
    </recommendedName>
</protein>
<dbReference type="SMART" id="SM00855">
    <property type="entry name" value="PGAM"/>
    <property type="match status" value="1"/>
</dbReference>
<dbReference type="Gene3D" id="3.40.50.1240">
    <property type="entry name" value="Phosphoglycerate mutase-like"/>
    <property type="match status" value="1"/>
</dbReference>
<evidence type="ECO:0008006" key="6">
    <source>
        <dbReference type="Google" id="ProtNLM"/>
    </source>
</evidence>
<dbReference type="PANTHER" id="PTHR46517">
    <property type="entry name" value="FRUCTOSE-2,6-BISPHOSPHATASE TIGAR"/>
    <property type="match status" value="1"/>
</dbReference>
<evidence type="ECO:0000256" key="1">
    <source>
        <dbReference type="ARBA" id="ARBA00022801"/>
    </source>
</evidence>
<feature type="active site" description="Tele-phosphohistidine intermediate" evidence="2">
    <location>
        <position position="8"/>
    </location>
</feature>
<dbReference type="InterPro" id="IPR029033">
    <property type="entry name" value="His_PPase_superfam"/>
</dbReference>
<dbReference type="GO" id="GO:0004331">
    <property type="term" value="F:fructose-2,6-bisphosphate 2-phosphatase activity"/>
    <property type="evidence" value="ECO:0007669"/>
    <property type="project" value="TreeGrafter"/>
</dbReference>
<dbReference type="Proteomes" id="UP000176544">
    <property type="component" value="Unassembled WGS sequence"/>
</dbReference>
<proteinExistence type="predicted"/>
<dbReference type="PANTHER" id="PTHR46517:SF1">
    <property type="entry name" value="FRUCTOSE-2,6-BISPHOSPHATASE TIGAR"/>
    <property type="match status" value="1"/>
</dbReference>
<name>A0A1G1Z9G5_9BACT</name>
<evidence type="ECO:0000313" key="5">
    <source>
        <dbReference type="Proteomes" id="UP000176544"/>
    </source>
</evidence>